<dbReference type="OrthoDB" id="9804068at2"/>
<feature type="binding site" evidence="5">
    <location>
        <position position="234"/>
    </location>
    <ligand>
        <name>(2E)-4-hydroxy-3-methylbut-2-enyl diphosphate</name>
        <dbReference type="ChEBI" id="CHEBI:128753"/>
    </ligand>
</feature>
<dbReference type="EC" id="1.17.7.4" evidence="5"/>
<dbReference type="Proteomes" id="UP000243745">
    <property type="component" value="Unassembled WGS sequence"/>
</dbReference>
<feature type="binding site" evidence="5">
    <location>
        <position position="174"/>
    </location>
    <ligand>
        <name>(2E)-4-hydroxy-3-methylbut-2-enyl diphosphate</name>
        <dbReference type="ChEBI" id="CHEBI:128753"/>
    </ligand>
</feature>
<comment type="catalytic activity">
    <reaction evidence="5">
        <text>dimethylallyl diphosphate + 2 oxidized [2Fe-2S]-[ferredoxin] + H2O = (2E)-4-hydroxy-3-methylbut-2-enyl diphosphate + 2 reduced [2Fe-2S]-[ferredoxin] + 2 H(+)</text>
        <dbReference type="Rhea" id="RHEA:24825"/>
        <dbReference type="Rhea" id="RHEA-COMP:10000"/>
        <dbReference type="Rhea" id="RHEA-COMP:10001"/>
        <dbReference type="ChEBI" id="CHEBI:15377"/>
        <dbReference type="ChEBI" id="CHEBI:15378"/>
        <dbReference type="ChEBI" id="CHEBI:33737"/>
        <dbReference type="ChEBI" id="CHEBI:33738"/>
        <dbReference type="ChEBI" id="CHEBI:57623"/>
        <dbReference type="ChEBI" id="CHEBI:128753"/>
        <dbReference type="EC" id="1.17.7.4"/>
    </reaction>
</comment>
<dbReference type="Gene3D" id="3.40.50.11270">
    <property type="match status" value="1"/>
</dbReference>
<comment type="catalytic activity">
    <reaction evidence="5">
        <text>isopentenyl diphosphate + 2 oxidized [2Fe-2S]-[ferredoxin] + H2O = (2E)-4-hydroxy-3-methylbut-2-enyl diphosphate + 2 reduced [2Fe-2S]-[ferredoxin] + 2 H(+)</text>
        <dbReference type="Rhea" id="RHEA:24488"/>
        <dbReference type="Rhea" id="RHEA-COMP:10000"/>
        <dbReference type="Rhea" id="RHEA-COMP:10001"/>
        <dbReference type="ChEBI" id="CHEBI:15377"/>
        <dbReference type="ChEBI" id="CHEBI:15378"/>
        <dbReference type="ChEBI" id="CHEBI:33737"/>
        <dbReference type="ChEBI" id="CHEBI:33738"/>
        <dbReference type="ChEBI" id="CHEBI:128753"/>
        <dbReference type="ChEBI" id="CHEBI:128769"/>
        <dbReference type="EC" id="1.17.7.4"/>
    </reaction>
</comment>
<feature type="binding site" evidence="5">
    <location>
        <position position="131"/>
    </location>
    <ligand>
        <name>dimethylallyl diphosphate</name>
        <dbReference type="ChEBI" id="CHEBI:57623"/>
    </ligand>
</feature>
<comment type="pathway">
    <text evidence="5">Isoprenoid biosynthesis; isopentenyl diphosphate biosynthesis via DXP pathway; isopentenyl diphosphate from 1-deoxy-D-xylulose 5-phosphate: step 6/6.</text>
</comment>
<feature type="binding site" evidence="5">
    <location>
        <position position="81"/>
    </location>
    <ligand>
        <name>dimethylallyl diphosphate</name>
        <dbReference type="ChEBI" id="CHEBI:57623"/>
    </ligand>
</feature>
<dbReference type="CDD" id="cd13944">
    <property type="entry name" value="lytB_ispH"/>
    <property type="match status" value="1"/>
</dbReference>
<dbReference type="Pfam" id="PF02401">
    <property type="entry name" value="LYTB"/>
    <property type="match status" value="1"/>
</dbReference>
<feature type="binding site" evidence="5">
    <location>
        <position position="131"/>
    </location>
    <ligand>
        <name>(2E)-4-hydroxy-3-methylbut-2-enyl diphosphate</name>
        <dbReference type="ChEBI" id="CHEBI:128753"/>
    </ligand>
</feature>
<dbReference type="HAMAP" id="MF_00191">
    <property type="entry name" value="IspH"/>
    <property type="match status" value="1"/>
</dbReference>
<name>A0A662ZFT9_9GAMM</name>
<dbReference type="GO" id="GO:0050992">
    <property type="term" value="P:dimethylallyl diphosphate biosynthetic process"/>
    <property type="evidence" value="ECO:0007669"/>
    <property type="project" value="UniProtKB-UniRule"/>
</dbReference>
<feature type="binding site" evidence="5">
    <location>
        <position position="48"/>
    </location>
    <ligand>
        <name>isopentenyl diphosphate</name>
        <dbReference type="ChEBI" id="CHEBI:128769"/>
    </ligand>
</feature>
<organism evidence="6 7">
    <name type="scientific">Ruminobacter amylophilus</name>
    <dbReference type="NCBI Taxonomy" id="867"/>
    <lineage>
        <taxon>Bacteria</taxon>
        <taxon>Pseudomonadati</taxon>
        <taxon>Pseudomonadota</taxon>
        <taxon>Gammaproteobacteria</taxon>
        <taxon>Aeromonadales</taxon>
        <taxon>Succinivibrionaceae</taxon>
        <taxon>Ruminobacter</taxon>
    </lineage>
</organism>
<keyword evidence="1 5" id="KW-0004">4Fe-4S</keyword>
<evidence type="ECO:0000256" key="5">
    <source>
        <dbReference type="HAMAP-Rule" id="MF_00191"/>
    </source>
</evidence>
<dbReference type="NCBIfam" id="NF002190">
    <property type="entry name" value="PRK01045.1-4"/>
    <property type="match status" value="1"/>
</dbReference>
<feature type="binding site" evidence="5">
    <location>
        <position position="131"/>
    </location>
    <ligand>
        <name>isopentenyl diphosphate</name>
        <dbReference type="ChEBI" id="CHEBI:128769"/>
    </ligand>
</feature>
<dbReference type="InterPro" id="IPR003451">
    <property type="entry name" value="LytB/IspH"/>
</dbReference>
<evidence type="ECO:0000256" key="3">
    <source>
        <dbReference type="ARBA" id="ARBA00023004"/>
    </source>
</evidence>
<dbReference type="GO" id="GO:0051745">
    <property type="term" value="F:4-hydroxy-3-methylbut-2-enyl diphosphate reductase activity"/>
    <property type="evidence" value="ECO:0007669"/>
    <property type="project" value="UniProtKB-UniRule"/>
</dbReference>
<dbReference type="EMBL" id="FOXF01000008">
    <property type="protein sequence ID" value="SFP20283.1"/>
    <property type="molecule type" value="Genomic_DNA"/>
</dbReference>
<dbReference type="Gene3D" id="3.40.1010.20">
    <property type="entry name" value="4-hydroxy-3-methylbut-2-enyl diphosphate reductase, catalytic domain"/>
    <property type="match status" value="2"/>
</dbReference>
<keyword evidence="5" id="KW-0414">Isoprene biosynthesis</keyword>
<gene>
    <name evidence="5" type="primary">ispH</name>
    <name evidence="6" type="ORF">SAMN02910344_00734</name>
</gene>
<feature type="active site" description="Proton donor" evidence="5">
    <location>
        <position position="133"/>
    </location>
</feature>
<evidence type="ECO:0000313" key="6">
    <source>
        <dbReference type="EMBL" id="SFP20283.1"/>
    </source>
</evidence>
<dbReference type="RefSeq" id="WP_093140999.1">
    <property type="nucleotide sequence ID" value="NZ_FOXF01000008.1"/>
</dbReference>
<feature type="binding site" evidence="5">
    <location>
        <position position="81"/>
    </location>
    <ligand>
        <name>isopentenyl diphosphate</name>
        <dbReference type="ChEBI" id="CHEBI:128769"/>
    </ligand>
</feature>
<feature type="binding site" evidence="5">
    <location>
        <position position="232"/>
    </location>
    <ligand>
        <name>isopentenyl diphosphate</name>
        <dbReference type="ChEBI" id="CHEBI:128769"/>
    </ligand>
</feature>
<accession>A0A662ZFT9</accession>
<feature type="binding site" evidence="5">
    <location>
        <position position="103"/>
    </location>
    <ligand>
        <name>[4Fe-4S] cluster</name>
        <dbReference type="ChEBI" id="CHEBI:49883"/>
    </ligand>
</feature>
<feature type="binding site" evidence="5">
    <location>
        <position position="233"/>
    </location>
    <ligand>
        <name>dimethylallyl diphosphate</name>
        <dbReference type="ChEBI" id="CHEBI:57623"/>
    </ligand>
</feature>
<feature type="binding site" evidence="5">
    <location>
        <position position="276"/>
    </location>
    <ligand>
        <name>(2E)-4-hydroxy-3-methylbut-2-enyl diphosphate</name>
        <dbReference type="ChEBI" id="CHEBI:128753"/>
    </ligand>
</feature>
<keyword evidence="7" id="KW-1185">Reference proteome</keyword>
<dbReference type="NCBIfam" id="TIGR00216">
    <property type="entry name" value="ispH_lytB"/>
    <property type="match status" value="1"/>
</dbReference>
<dbReference type="GO" id="GO:0016114">
    <property type="term" value="P:terpenoid biosynthetic process"/>
    <property type="evidence" value="ECO:0007669"/>
    <property type="project" value="UniProtKB-UniRule"/>
</dbReference>
<keyword evidence="2 5" id="KW-0479">Metal-binding</keyword>
<keyword evidence="5" id="KW-0560">Oxidoreductase</keyword>
<comment type="pathway">
    <text evidence="5">Isoprenoid biosynthesis; dimethylallyl diphosphate biosynthesis; dimethylallyl diphosphate from (2E)-4-hydroxy-3-methylbutenyl diphosphate: step 1/1.</text>
</comment>
<evidence type="ECO:0000256" key="4">
    <source>
        <dbReference type="ARBA" id="ARBA00023014"/>
    </source>
</evidence>
<evidence type="ECO:0000256" key="1">
    <source>
        <dbReference type="ARBA" id="ARBA00022485"/>
    </source>
</evidence>
<dbReference type="GO" id="GO:0051539">
    <property type="term" value="F:4 iron, 4 sulfur cluster binding"/>
    <property type="evidence" value="ECO:0007669"/>
    <property type="project" value="UniProtKB-UniRule"/>
</dbReference>
<reference evidence="6 7" key="1">
    <citation type="submission" date="2016-10" db="EMBL/GenBank/DDBJ databases">
        <authorList>
            <person name="Varghese N."/>
            <person name="Submissions S."/>
        </authorList>
    </citation>
    <scope>NUCLEOTIDE SEQUENCE [LARGE SCALE GENOMIC DNA]</scope>
    <source>
        <strain evidence="6 7">DSM 1361</strain>
    </source>
</reference>
<feature type="binding site" evidence="5">
    <location>
        <position position="234"/>
    </location>
    <ligand>
        <name>dimethylallyl diphosphate</name>
        <dbReference type="ChEBI" id="CHEBI:57623"/>
    </ligand>
</feature>
<dbReference type="PANTHER" id="PTHR30426">
    <property type="entry name" value="4-HYDROXY-3-METHYLBUT-2-ENYL DIPHOSPHATE REDUCTASE"/>
    <property type="match status" value="1"/>
</dbReference>
<dbReference type="GO" id="GO:0046872">
    <property type="term" value="F:metal ion binding"/>
    <property type="evidence" value="ECO:0007669"/>
    <property type="project" value="UniProtKB-KW"/>
</dbReference>
<keyword evidence="4 5" id="KW-0411">Iron-sulfur</keyword>
<feature type="binding site" evidence="5">
    <location>
        <position position="232"/>
    </location>
    <ligand>
        <name>dimethylallyl diphosphate</name>
        <dbReference type="ChEBI" id="CHEBI:57623"/>
    </ligand>
</feature>
<feature type="binding site" evidence="5">
    <location>
        <position position="276"/>
    </location>
    <ligand>
        <name>isopentenyl diphosphate</name>
        <dbReference type="ChEBI" id="CHEBI:128769"/>
    </ligand>
</feature>
<evidence type="ECO:0000313" key="7">
    <source>
        <dbReference type="Proteomes" id="UP000243745"/>
    </source>
</evidence>
<feature type="binding site" evidence="5">
    <location>
        <position position="48"/>
    </location>
    <ligand>
        <name>dimethylallyl diphosphate</name>
        <dbReference type="ChEBI" id="CHEBI:57623"/>
    </ligand>
</feature>
<feature type="binding site" evidence="5">
    <location>
        <position position="233"/>
    </location>
    <ligand>
        <name>(2E)-4-hydroxy-3-methylbut-2-enyl diphosphate</name>
        <dbReference type="ChEBI" id="CHEBI:128753"/>
    </ligand>
</feature>
<feature type="binding site" evidence="5">
    <location>
        <position position="276"/>
    </location>
    <ligand>
        <name>dimethylallyl diphosphate</name>
        <dbReference type="ChEBI" id="CHEBI:57623"/>
    </ligand>
</feature>
<proteinExistence type="inferred from homology"/>
<comment type="similarity">
    <text evidence="5">Belongs to the IspH family.</text>
</comment>
<feature type="binding site" evidence="5">
    <location>
        <position position="233"/>
    </location>
    <ligand>
        <name>isopentenyl diphosphate</name>
        <dbReference type="ChEBI" id="CHEBI:128769"/>
    </ligand>
</feature>
<feature type="binding site" evidence="5">
    <location>
        <position position="81"/>
    </location>
    <ligand>
        <name>(2E)-4-hydroxy-3-methylbut-2-enyl diphosphate</name>
        <dbReference type="ChEBI" id="CHEBI:128753"/>
    </ligand>
</feature>
<protein>
    <recommendedName>
        <fullName evidence="5">4-hydroxy-3-methylbut-2-enyl diphosphate reductase</fullName>
        <shortName evidence="5">HMBPP reductase</shortName>
        <ecNumber evidence="5">1.17.7.4</ecNumber>
    </recommendedName>
</protein>
<sequence length="315" mass="34899">MQENNRKKILLVSPRGFCAGVSRAIQIVELVLAKFENENVYVLHEVVHNKHVVEELNRHGAIFVDCLDEIPDGAITVFSAHGVSKEVEQKAVRKNLRVYDATCPIVDKVHRKVRRISDQDEEIIMIGHAKHQEVEGTVGQYTSRVGAMHVINDIDEIKKINIMHPDRLHFVTQTTLSVDEAKNCIGALKQAFPLISGPATNDICYATQNRQQAVKEVAKIADVVLVVGSKNSSNSNRLSEVARQTGCVSYLIDDYTDLTPEMTAGKNIIAITSGASAPEYLIEEIVKCLNKNADYDVENIGVSNEKQNFKLPSGL</sequence>
<feature type="binding site" evidence="5">
    <location>
        <position position="204"/>
    </location>
    <ligand>
        <name>[4Fe-4S] cluster</name>
        <dbReference type="ChEBI" id="CHEBI:49883"/>
    </ligand>
</feature>
<feature type="binding site" evidence="5">
    <location>
        <position position="232"/>
    </location>
    <ligand>
        <name>(2E)-4-hydroxy-3-methylbut-2-enyl diphosphate</name>
        <dbReference type="ChEBI" id="CHEBI:128753"/>
    </ligand>
</feature>
<feature type="binding site" evidence="5">
    <location>
        <position position="48"/>
    </location>
    <ligand>
        <name>(2E)-4-hydroxy-3-methylbut-2-enyl diphosphate</name>
        <dbReference type="ChEBI" id="CHEBI:128753"/>
    </ligand>
</feature>
<dbReference type="AlphaFoldDB" id="A0A662ZFT9"/>
<feature type="binding site" evidence="5">
    <location>
        <position position="18"/>
    </location>
    <ligand>
        <name>[4Fe-4S] cluster</name>
        <dbReference type="ChEBI" id="CHEBI:49883"/>
    </ligand>
</feature>
<dbReference type="GO" id="GO:0019288">
    <property type="term" value="P:isopentenyl diphosphate biosynthetic process, methylerythritol 4-phosphate pathway"/>
    <property type="evidence" value="ECO:0007669"/>
    <property type="project" value="UniProtKB-UniRule"/>
</dbReference>
<keyword evidence="3 5" id="KW-0408">Iron</keyword>
<evidence type="ECO:0000256" key="2">
    <source>
        <dbReference type="ARBA" id="ARBA00022723"/>
    </source>
</evidence>
<dbReference type="UniPathway" id="UPA00059">
    <property type="reaction ID" value="UER00105"/>
</dbReference>
<comment type="function">
    <text evidence="5">Catalyzes the conversion of 1-hydroxy-2-methyl-2-(E)-butenyl 4-diphosphate (HMBPP) into a mixture of isopentenyl diphosphate (IPP) and dimethylallyl diphosphate (DMAPP). Acts in the terminal step of the DOXP/MEP pathway for isoprenoid precursor biosynthesis.</text>
</comment>
<comment type="cofactor">
    <cofactor evidence="5">
        <name>[4Fe-4S] cluster</name>
        <dbReference type="ChEBI" id="CHEBI:49883"/>
    </cofactor>
    <text evidence="5">Binds 1 [4Fe-4S] cluster per subunit.</text>
</comment>
<dbReference type="UniPathway" id="UPA00056">
    <property type="reaction ID" value="UER00097"/>
</dbReference>
<feature type="binding site" evidence="5">
    <location>
        <position position="234"/>
    </location>
    <ligand>
        <name>isopentenyl diphosphate</name>
        <dbReference type="ChEBI" id="CHEBI:128769"/>
    </ligand>
</feature>
<dbReference type="PANTHER" id="PTHR30426:SF0">
    <property type="entry name" value="4-HYDROXY-3-METHYLBUT-2-ENYL DIPHOSPHATE REDUCTASE"/>
    <property type="match status" value="1"/>
</dbReference>